<dbReference type="Pfam" id="PF01047">
    <property type="entry name" value="MarR"/>
    <property type="match status" value="1"/>
</dbReference>
<dbReference type="InterPro" id="IPR036388">
    <property type="entry name" value="WH-like_DNA-bd_sf"/>
</dbReference>
<proteinExistence type="predicted"/>
<evidence type="ECO:0000313" key="3">
    <source>
        <dbReference type="Proteomes" id="UP000063429"/>
    </source>
</evidence>
<dbReference type="PANTHER" id="PTHR33164">
    <property type="entry name" value="TRANSCRIPTIONAL REGULATOR, MARR FAMILY"/>
    <property type="match status" value="1"/>
</dbReference>
<protein>
    <submittedName>
        <fullName evidence="2">Transcriptional regulator</fullName>
    </submittedName>
</protein>
<organism evidence="2 3">
    <name type="scientific">Herbaspirillum hiltneri N3</name>
    <dbReference type="NCBI Taxonomy" id="1262470"/>
    <lineage>
        <taxon>Bacteria</taxon>
        <taxon>Pseudomonadati</taxon>
        <taxon>Pseudomonadota</taxon>
        <taxon>Betaproteobacteria</taxon>
        <taxon>Burkholderiales</taxon>
        <taxon>Oxalobacteraceae</taxon>
        <taxon>Herbaspirillum</taxon>
    </lineage>
</organism>
<dbReference type="Proteomes" id="UP000063429">
    <property type="component" value="Chromosome"/>
</dbReference>
<dbReference type="RefSeq" id="WP_053196411.1">
    <property type="nucleotide sequence ID" value="NZ_CP011409.1"/>
</dbReference>
<dbReference type="InterPro" id="IPR000835">
    <property type="entry name" value="HTH_MarR-typ"/>
</dbReference>
<evidence type="ECO:0000259" key="1">
    <source>
        <dbReference type="PROSITE" id="PS50995"/>
    </source>
</evidence>
<keyword evidence="3" id="KW-1185">Reference proteome</keyword>
<dbReference type="Gene3D" id="1.10.10.10">
    <property type="entry name" value="Winged helix-like DNA-binding domain superfamily/Winged helix DNA-binding domain"/>
    <property type="match status" value="1"/>
</dbReference>
<dbReference type="PANTHER" id="PTHR33164:SF105">
    <property type="entry name" value="TRANSCRIPTIONAL REPRESSOR PROTEIN-RELATED"/>
    <property type="match status" value="1"/>
</dbReference>
<dbReference type="SMART" id="SM00347">
    <property type="entry name" value="HTH_MARR"/>
    <property type="match status" value="1"/>
</dbReference>
<sequence length="144" mass="15972">MFNQCTCTRLRRLTRRITSIYDHHLLPDELTISQYSLLSRVGRHGSIANLRLAAEMGMDRSTLSRNIKPLMAAGWIETVDMPPDEHVDKRSFGLGLSAAGKAKLAAARPNWVQAQLEIDGLLGEDLHAALSGMIDDAYDKLQEA</sequence>
<dbReference type="PROSITE" id="PS50995">
    <property type="entry name" value="HTH_MARR_2"/>
    <property type="match status" value="1"/>
</dbReference>
<reference evidence="3" key="1">
    <citation type="journal article" date="2015" name="Genome Announc.">
        <title>Complete Genome Sequence of Herbaspirillum hiltneri N3 (DSM 17495), Isolated from Surface-Sterilized Wheat Roots.</title>
        <authorList>
            <person name="Guizelini D."/>
            <person name="Saizaki P.M."/>
            <person name="Coimbra N.A."/>
            <person name="Weiss V.A."/>
            <person name="Faoro H."/>
            <person name="Sfeir M.Z."/>
            <person name="Baura V.A."/>
            <person name="Monteiro R.A."/>
            <person name="Chubatsu L.S."/>
            <person name="Souza E.M."/>
            <person name="Cruz L.M."/>
            <person name="Pedrosa F.O."/>
            <person name="Raittz R.T."/>
            <person name="Marchaukoski J.N."/>
            <person name="Steffens M.B."/>
        </authorList>
    </citation>
    <scope>NUCLEOTIDE SEQUENCE [LARGE SCALE GENOMIC DNA]</scope>
    <source>
        <strain evidence="3">N3</strain>
    </source>
</reference>
<dbReference type="EMBL" id="CP011409">
    <property type="protein sequence ID" value="AKZ62616.1"/>
    <property type="molecule type" value="Genomic_DNA"/>
</dbReference>
<evidence type="ECO:0000313" key="2">
    <source>
        <dbReference type="EMBL" id="AKZ62616.1"/>
    </source>
</evidence>
<name>A0ABN4HZ32_9BURK</name>
<dbReference type="SUPFAM" id="SSF46785">
    <property type="entry name" value="Winged helix' DNA-binding domain"/>
    <property type="match status" value="1"/>
</dbReference>
<accession>A0ABN4HZ32</accession>
<dbReference type="InterPro" id="IPR036390">
    <property type="entry name" value="WH_DNA-bd_sf"/>
</dbReference>
<dbReference type="InterPro" id="IPR039422">
    <property type="entry name" value="MarR/SlyA-like"/>
</dbReference>
<feature type="domain" description="HTH marR-type" evidence="1">
    <location>
        <begin position="3"/>
        <end position="139"/>
    </location>
</feature>
<gene>
    <name evidence="2" type="ORF">F506_07935</name>
</gene>